<feature type="region of interest" description="Disordered" evidence="1">
    <location>
        <begin position="1"/>
        <end position="42"/>
    </location>
</feature>
<keyword evidence="3" id="KW-1185">Reference proteome</keyword>
<evidence type="ECO:0000313" key="2">
    <source>
        <dbReference type="EMBL" id="CAI9581826.1"/>
    </source>
</evidence>
<accession>A0ABN9EDM7</accession>
<feature type="compositionally biased region" description="Basic residues" evidence="1">
    <location>
        <begin position="1"/>
        <end position="18"/>
    </location>
</feature>
<reference evidence="2" key="1">
    <citation type="submission" date="2023-05" db="EMBL/GenBank/DDBJ databases">
        <authorList>
            <person name="Stuckert A."/>
        </authorList>
    </citation>
    <scope>NUCLEOTIDE SEQUENCE</scope>
</reference>
<gene>
    <name evidence="2" type="ORF">SPARVUS_LOCUS9558461</name>
</gene>
<comment type="caution">
    <text evidence="2">The sequence shown here is derived from an EMBL/GenBank/DDBJ whole genome shotgun (WGS) entry which is preliminary data.</text>
</comment>
<sequence>MQSRARKGGGGRRWYRHPQHPEGRQQKTESCRSENRGTAPFLPILPSITPILSAVLAPAQTQHSGDPREAH</sequence>
<dbReference type="Proteomes" id="UP001162483">
    <property type="component" value="Unassembled WGS sequence"/>
</dbReference>
<organism evidence="2 3">
    <name type="scientific">Staurois parvus</name>
    <dbReference type="NCBI Taxonomy" id="386267"/>
    <lineage>
        <taxon>Eukaryota</taxon>
        <taxon>Metazoa</taxon>
        <taxon>Chordata</taxon>
        <taxon>Craniata</taxon>
        <taxon>Vertebrata</taxon>
        <taxon>Euteleostomi</taxon>
        <taxon>Amphibia</taxon>
        <taxon>Batrachia</taxon>
        <taxon>Anura</taxon>
        <taxon>Neobatrachia</taxon>
        <taxon>Ranoidea</taxon>
        <taxon>Ranidae</taxon>
        <taxon>Staurois</taxon>
    </lineage>
</organism>
<evidence type="ECO:0000256" key="1">
    <source>
        <dbReference type="SAM" id="MobiDB-lite"/>
    </source>
</evidence>
<protein>
    <submittedName>
        <fullName evidence="2">Uncharacterized protein</fullName>
    </submittedName>
</protein>
<evidence type="ECO:0000313" key="3">
    <source>
        <dbReference type="Proteomes" id="UP001162483"/>
    </source>
</evidence>
<name>A0ABN9EDM7_9NEOB</name>
<feature type="compositionally biased region" description="Basic and acidic residues" evidence="1">
    <location>
        <begin position="19"/>
        <end position="35"/>
    </location>
</feature>
<proteinExistence type="predicted"/>
<dbReference type="EMBL" id="CATNWA010015314">
    <property type="protein sequence ID" value="CAI9581826.1"/>
    <property type="molecule type" value="Genomic_DNA"/>
</dbReference>